<dbReference type="GO" id="GO:0042254">
    <property type="term" value="P:ribosome biogenesis"/>
    <property type="evidence" value="ECO:0007669"/>
    <property type="project" value="InterPro"/>
</dbReference>
<feature type="domain" description="Ribosomal protein eL8/eL30/eS12/Gadd45" evidence="3">
    <location>
        <begin position="117"/>
        <end position="219"/>
    </location>
</feature>
<reference evidence="4" key="1">
    <citation type="submission" date="2023-06" db="EMBL/GenBank/DDBJ databases">
        <title>Genome-scale phylogeny and comparative genomics of the fungal order Sordariales.</title>
        <authorList>
            <consortium name="Lawrence Berkeley National Laboratory"/>
            <person name="Hensen N."/>
            <person name="Bonometti L."/>
            <person name="Westerberg I."/>
            <person name="Brannstrom I.O."/>
            <person name="Guillou S."/>
            <person name="Cros-Aarteil S."/>
            <person name="Calhoun S."/>
            <person name="Haridas S."/>
            <person name="Kuo A."/>
            <person name="Mondo S."/>
            <person name="Pangilinan J."/>
            <person name="Riley R."/>
            <person name="Labutti K."/>
            <person name="Andreopoulos B."/>
            <person name="Lipzen A."/>
            <person name="Chen C."/>
            <person name="Yanf M."/>
            <person name="Daum C."/>
            <person name="Ng V."/>
            <person name="Clum A."/>
            <person name="Steindorff A."/>
            <person name="Ohm R."/>
            <person name="Martin F."/>
            <person name="Silar P."/>
            <person name="Natvig D."/>
            <person name="Lalanne C."/>
            <person name="Gautier V."/>
            <person name="Ament-Velasquez S.L."/>
            <person name="Kruys A."/>
            <person name="Hutchinson M.I."/>
            <person name="Powell A.J."/>
            <person name="Barry K."/>
            <person name="Miller A.N."/>
            <person name="Grigoriev I.V."/>
            <person name="Debuchy R."/>
            <person name="Gladieux P."/>
            <person name="Thoren M.H."/>
            <person name="Johannesson H."/>
        </authorList>
    </citation>
    <scope>NUCLEOTIDE SEQUENCE</scope>
    <source>
        <strain evidence="4">PSN4</strain>
    </source>
</reference>
<dbReference type="InterPro" id="IPR029064">
    <property type="entry name" value="Ribosomal_eL30-like_sf"/>
</dbReference>
<accession>A0AAJ0BEK0</accession>
<evidence type="ECO:0000256" key="2">
    <source>
        <dbReference type="SAM" id="MobiDB-lite"/>
    </source>
</evidence>
<dbReference type="Proteomes" id="UP001239445">
    <property type="component" value="Unassembled WGS sequence"/>
</dbReference>
<evidence type="ECO:0000313" key="5">
    <source>
        <dbReference type="Proteomes" id="UP001239445"/>
    </source>
</evidence>
<protein>
    <submittedName>
        <fullName evidence="4">L30e-like protein</fullName>
    </submittedName>
</protein>
<organism evidence="4 5">
    <name type="scientific">Echria macrotheca</name>
    <dbReference type="NCBI Taxonomy" id="438768"/>
    <lineage>
        <taxon>Eukaryota</taxon>
        <taxon>Fungi</taxon>
        <taxon>Dikarya</taxon>
        <taxon>Ascomycota</taxon>
        <taxon>Pezizomycotina</taxon>
        <taxon>Sordariomycetes</taxon>
        <taxon>Sordariomycetidae</taxon>
        <taxon>Sordariales</taxon>
        <taxon>Schizotheciaceae</taxon>
        <taxon>Echria</taxon>
    </lineage>
</organism>
<comment type="caution">
    <text evidence="4">The sequence shown here is derived from an EMBL/GenBank/DDBJ whole genome shotgun (WGS) entry which is preliminary data.</text>
</comment>
<proteinExistence type="inferred from homology"/>
<comment type="similarity">
    <text evidence="1">Belongs to the eukaryotic ribosomal protein eL8 family.</text>
</comment>
<evidence type="ECO:0000313" key="4">
    <source>
        <dbReference type="EMBL" id="KAK1756848.1"/>
    </source>
</evidence>
<sequence>MGSGDKVDAKVKDKKEKKEKKEKADKADKADKKRSETGGIQKETKDKKKEKKKLDKLTRALDAHLQKDAAATSDLNEDAGDVARDVDLADVDPEDIVETAKELVPYALPLANPKTHKKIYKTIKKGAKNKALNRGVKEVEKAIKKCPLKTNTSSTQEPAGLVIIAADISPMDVIMHFPLLCEEHGVPYLFVDSRAELGTAACTKRATSIVMLKPEGKSDATKDKKSGDEEGGKKSSVDEYRAAWLELVKTAQKEWTAQVEPWVKGIHPLQLTGN</sequence>
<dbReference type="InterPro" id="IPR004037">
    <property type="entry name" value="Ribosomal_eL8-like_CS"/>
</dbReference>
<dbReference type="SUPFAM" id="SSF55315">
    <property type="entry name" value="L30e-like"/>
    <property type="match status" value="1"/>
</dbReference>
<evidence type="ECO:0000256" key="1">
    <source>
        <dbReference type="ARBA" id="ARBA00007337"/>
    </source>
</evidence>
<dbReference type="GO" id="GO:1990904">
    <property type="term" value="C:ribonucleoprotein complex"/>
    <property type="evidence" value="ECO:0007669"/>
    <property type="project" value="InterPro"/>
</dbReference>
<dbReference type="EMBL" id="MU839831">
    <property type="protein sequence ID" value="KAK1756848.1"/>
    <property type="molecule type" value="Genomic_DNA"/>
</dbReference>
<keyword evidence="5" id="KW-1185">Reference proteome</keyword>
<dbReference type="Pfam" id="PF01248">
    <property type="entry name" value="Ribosomal_L7Ae"/>
    <property type="match status" value="1"/>
</dbReference>
<dbReference type="Gene3D" id="3.30.1330.30">
    <property type="match status" value="1"/>
</dbReference>
<evidence type="ECO:0000259" key="3">
    <source>
        <dbReference type="Pfam" id="PF01248"/>
    </source>
</evidence>
<dbReference type="InterPro" id="IPR004038">
    <property type="entry name" value="Ribosomal_eL8/eL30/eS12/Gad45"/>
</dbReference>
<gene>
    <name evidence="4" type="ORF">QBC47DRAFT_297794</name>
</gene>
<feature type="region of interest" description="Disordered" evidence="2">
    <location>
        <begin position="1"/>
        <end position="55"/>
    </location>
</feature>
<dbReference type="PROSITE" id="PS01082">
    <property type="entry name" value="RIBOSOMAL_L7AE"/>
    <property type="match status" value="1"/>
</dbReference>
<feature type="region of interest" description="Disordered" evidence="2">
    <location>
        <begin position="214"/>
        <end position="236"/>
    </location>
</feature>
<dbReference type="AlphaFoldDB" id="A0AAJ0BEK0"/>
<name>A0AAJ0BEK0_9PEZI</name>